<evidence type="ECO:0000256" key="4">
    <source>
        <dbReference type="ARBA" id="ARBA00023157"/>
    </source>
</evidence>
<name>A0A9P0BPX2_CHRIL</name>
<feature type="domain" description="Carboxylesterase type B" evidence="7">
    <location>
        <begin position="3"/>
        <end position="524"/>
    </location>
</feature>
<evidence type="ECO:0000256" key="2">
    <source>
        <dbReference type="ARBA" id="ARBA00022487"/>
    </source>
</evidence>
<reference evidence="8" key="1">
    <citation type="submission" date="2021-12" db="EMBL/GenBank/DDBJ databases">
        <authorList>
            <person name="King R."/>
        </authorList>
    </citation>
    <scope>NUCLEOTIDE SEQUENCE</scope>
</reference>
<gene>
    <name evidence="8" type="ORF">CINC_LOCUS3316</name>
</gene>
<dbReference type="SUPFAM" id="SSF53474">
    <property type="entry name" value="alpha/beta-Hydrolases"/>
    <property type="match status" value="1"/>
</dbReference>
<evidence type="ECO:0000256" key="3">
    <source>
        <dbReference type="ARBA" id="ARBA00022801"/>
    </source>
</evidence>
<evidence type="ECO:0000256" key="5">
    <source>
        <dbReference type="ARBA" id="ARBA00023180"/>
    </source>
</evidence>
<evidence type="ECO:0000256" key="1">
    <source>
        <dbReference type="ARBA" id="ARBA00005964"/>
    </source>
</evidence>
<protein>
    <recommendedName>
        <fullName evidence="6">Carboxylic ester hydrolase</fullName>
        <ecNumber evidence="6">3.1.1.-</ecNumber>
    </recommendedName>
</protein>
<dbReference type="EMBL" id="LR824018">
    <property type="protein sequence ID" value="CAH0586809.1"/>
    <property type="molecule type" value="Genomic_DNA"/>
</dbReference>
<dbReference type="Pfam" id="PF00135">
    <property type="entry name" value="COesterase"/>
    <property type="match status" value="1"/>
</dbReference>
<dbReference type="EC" id="3.1.1.-" evidence="6"/>
<keyword evidence="5" id="KW-0325">Glycoprotein</keyword>
<dbReference type="PROSITE" id="PS00122">
    <property type="entry name" value="CARBOXYLESTERASE_B_1"/>
    <property type="match status" value="1"/>
</dbReference>
<dbReference type="OrthoDB" id="19653at2759"/>
<dbReference type="PANTHER" id="PTHR43142:SF1">
    <property type="entry name" value="CARBOXYLIC ESTER HYDROLASE"/>
    <property type="match status" value="1"/>
</dbReference>
<sequence length="535" mass="59899">MVVVKVQQGWLSGEQLKTAPEGTPYFSFKGIPYAAPPVGKLRFKAPEPPLPWEGIRKATEHGPRCPQVDVFTQEKIVNDEDCLNLNVYSPDIAPATPWPVLLFIHGGGFKGGSGNQDRYTPDFLMSHGIILVTINYRVDALGFLCLDTKEVPGNAGLKDQVAALRWVKDNIASFGGDPKNVTVSGESAGGASTCYHLLSPMSKGLFKKAISMSGVPYCDWGTPFVPRRRAFLFGKQLGLNTKDPQELLDFLQNLPVEQLLENNPAVLSFEDHNNHGYKQFHFTPVVEKDFGGEHFLTVHPRQALKDKNINDADLFIGYANEETLTGIDYFKGMFEDTYNKYPELVVPKKMLMSCTPEKILEVAELIRDHYFKGADITNNNIKDFVTFANAAYFVTDINRFITHLPKVGKGKRFMYRFSTVSKRNTYSSAGAKYGLTGAGHMDVLMYLMDAQMYDLKTEKNSREFELITLVCKVFSNFVKYGNPTPDDSLGAVWPEYDNASKRYVDIGDSLTVASSPDAEAVKFWRTVYELVGHEY</sequence>
<evidence type="ECO:0000256" key="6">
    <source>
        <dbReference type="RuleBase" id="RU361235"/>
    </source>
</evidence>
<evidence type="ECO:0000259" key="7">
    <source>
        <dbReference type="Pfam" id="PF00135"/>
    </source>
</evidence>
<dbReference type="Proteomes" id="UP001154114">
    <property type="component" value="Chromosome 15"/>
</dbReference>
<dbReference type="PANTHER" id="PTHR43142">
    <property type="entry name" value="CARBOXYLIC ESTER HYDROLASE"/>
    <property type="match status" value="1"/>
</dbReference>
<proteinExistence type="inferred from homology"/>
<keyword evidence="3 6" id="KW-0378">Hydrolase</keyword>
<keyword evidence="2" id="KW-0719">Serine esterase</keyword>
<comment type="similarity">
    <text evidence="1 6">Belongs to the type-B carboxylesterase/lipase family.</text>
</comment>
<dbReference type="InterPro" id="IPR019826">
    <property type="entry name" value="Carboxylesterase_B_AS"/>
</dbReference>
<dbReference type="InterPro" id="IPR002018">
    <property type="entry name" value="CarbesteraseB"/>
</dbReference>
<dbReference type="AlphaFoldDB" id="A0A9P0BPX2"/>
<keyword evidence="9" id="KW-1185">Reference proteome</keyword>
<dbReference type="InterPro" id="IPR029058">
    <property type="entry name" value="AB_hydrolase_fold"/>
</dbReference>
<dbReference type="GO" id="GO:0052689">
    <property type="term" value="F:carboxylic ester hydrolase activity"/>
    <property type="evidence" value="ECO:0007669"/>
    <property type="project" value="UniProtKB-KW"/>
</dbReference>
<evidence type="ECO:0000313" key="9">
    <source>
        <dbReference type="Proteomes" id="UP001154114"/>
    </source>
</evidence>
<evidence type="ECO:0000313" key="8">
    <source>
        <dbReference type="EMBL" id="CAH0586809.1"/>
    </source>
</evidence>
<keyword evidence="4" id="KW-1015">Disulfide bond</keyword>
<organism evidence="8 9">
    <name type="scientific">Chrysodeixis includens</name>
    <name type="common">Soybean looper</name>
    <name type="synonym">Pseudoplusia includens</name>
    <dbReference type="NCBI Taxonomy" id="689277"/>
    <lineage>
        <taxon>Eukaryota</taxon>
        <taxon>Metazoa</taxon>
        <taxon>Ecdysozoa</taxon>
        <taxon>Arthropoda</taxon>
        <taxon>Hexapoda</taxon>
        <taxon>Insecta</taxon>
        <taxon>Pterygota</taxon>
        <taxon>Neoptera</taxon>
        <taxon>Endopterygota</taxon>
        <taxon>Lepidoptera</taxon>
        <taxon>Glossata</taxon>
        <taxon>Ditrysia</taxon>
        <taxon>Noctuoidea</taxon>
        <taxon>Noctuidae</taxon>
        <taxon>Plusiinae</taxon>
        <taxon>Chrysodeixis</taxon>
    </lineage>
</organism>
<accession>A0A9P0BPX2</accession>
<dbReference type="Gene3D" id="3.40.50.1820">
    <property type="entry name" value="alpha/beta hydrolase"/>
    <property type="match status" value="1"/>
</dbReference>